<feature type="region of interest" description="Disordered" evidence="1">
    <location>
        <begin position="262"/>
        <end position="306"/>
    </location>
</feature>
<organism evidence="2 3">
    <name type="scientific">Actinopolyspora alba</name>
    <dbReference type="NCBI Taxonomy" id="673379"/>
    <lineage>
        <taxon>Bacteria</taxon>
        <taxon>Bacillati</taxon>
        <taxon>Actinomycetota</taxon>
        <taxon>Actinomycetes</taxon>
        <taxon>Actinopolysporales</taxon>
        <taxon>Actinopolysporaceae</taxon>
        <taxon>Actinopolyspora</taxon>
        <taxon>Actinopolyspora alba group</taxon>
    </lineage>
</organism>
<dbReference type="EMBL" id="FOMZ01000016">
    <property type="protein sequence ID" value="SFE54801.1"/>
    <property type="molecule type" value="Genomic_DNA"/>
</dbReference>
<evidence type="ECO:0000313" key="3">
    <source>
        <dbReference type="Proteomes" id="UP000198716"/>
    </source>
</evidence>
<sequence length="335" mass="36831">MSPSPAARQHQQQRRELASTTARAAGRMWSDVDTGDIQGSWSSQLAAVVAMLTQAQVTAARQAEPWLNQQLGTSDSNGQVVPEAFSGHSSDGRLLSGMLMYPAWVALSRIKQGLSLAASMASGAAFLDLLVRTQVADAGRAADSVGMAARTEIAGHERVVGLPACGRCIILAGRLYRWSDHFLRHPRCDCTMQPVTTEEWRSRRPDNNPRDLFAQMSSDQQTKAFGQAGAQAIRDGADVGQVVNARRGMTTATAYGQQVRSTTEGTTRRGQFGRYRTGEDGTLQQRSDSELTRQSGQRYRSAQTPRLMPEEIYARAEDREHAIRLLRQYGYLRSQ</sequence>
<accession>A0A1I2BF52</accession>
<protein>
    <submittedName>
        <fullName evidence="2">Uncharacterized protein</fullName>
    </submittedName>
</protein>
<dbReference type="AlphaFoldDB" id="A0A1I2BF52"/>
<feature type="compositionally biased region" description="Polar residues" evidence="1">
    <location>
        <begin position="282"/>
        <end position="304"/>
    </location>
</feature>
<name>A0A1I2BF52_9ACTN</name>
<reference evidence="3" key="1">
    <citation type="submission" date="2016-10" db="EMBL/GenBank/DDBJ databases">
        <authorList>
            <person name="Varghese N."/>
            <person name="Submissions S."/>
        </authorList>
    </citation>
    <scope>NUCLEOTIDE SEQUENCE [LARGE SCALE GENOMIC DNA]</scope>
    <source>
        <strain evidence="3">DSM 45004</strain>
    </source>
</reference>
<dbReference type="RefSeq" id="WP_139219609.1">
    <property type="nucleotide sequence ID" value="NZ_FOMZ01000016.1"/>
</dbReference>
<keyword evidence="3" id="KW-1185">Reference proteome</keyword>
<evidence type="ECO:0000256" key="1">
    <source>
        <dbReference type="SAM" id="MobiDB-lite"/>
    </source>
</evidence>
<proteinExistence type="predicted"/>
<dbReference type="Proteomes" id="UP000198716">
    <property type="component" value="Unassembled WGS sequence"/>
</dbReference>
<gene>
    <name evidence="2" type="ORF">SAMN04487819_11674</name>
</gene>
<evidence type="ECO:0000313" key="2">
    <source>
        <dbReference type="EMBL" id="SFE54801.1"/>
    </source>
</evidence>